<dbReference type="SUPFAM" id="SSF51126">
    <property type="entry name" value="Pectin lyase-like"/>
    <property type="match status" value="1"/>
</dbReference>
<dbReference type="SMART" id="SM00710">
    <property type="entry name" value="PbH1"/>
    <property type="match status" value="9"/>
</dbReference>
<feature type="transmembrane region" description="Helical" evidence="1">
    <location>
        <begin position="12"/>
        <end position="34"/>
    </location>
</feature>
<comment type="caution">
    <text evidence="3">The sequence shown here is derived from an EMBL/GenBank/DDBJ whole genome shotgun (WGS) entry which is preliminary data.</text>
</comment>
<dbReference type="InterPro" id="IPR022441">
    <property type="entry name" value="Para_beta_helix_rpt-2"/>
</dbReference>
<dbReference type="InterPro" id="IPR026444">
    <property type="entry name" value="Secre_tail"/>
</dbReference>
<dbReference type="NCBIfam" id="TIGR04183">
    <property type="entry name" value="Por_Secre_tail"/>
    <property type="match status" value="1"/>
</dbReference>
<dbReference type="Gene3D" id="2.60.120.260">
    <property type="entry name" value="Galactose-binding domain-like"/>
    <property type="match status" value="1"/>
</dbReference>
<proteinExistence type="predicted"/>
<keyword evidence="1" id="KW-1133">Transmembrane helix</keyword>
<dbReference type="InterPro" id="IPR008979">
    <property type="entry name" value="Galactose-bd-like_sf"/>
</dbReference>
<evidence type="ECO:0000259" key="2">
    <source>
        <dbReference type="Pfam" id="PF13229"/>
    </source>
</evidence>
<feature type="domain" description="Right handed beta helix" evidence="2">
    <location>
        <begin position="275"/>
        <end position="378"/>
    </location>
</feature>
<evidence type="ECO:0000313" key="3">
    <source>
        <dbReference type="EMBL" id="MCX3264021.1"/>
    </source>
</evidence>
<accession>A0A9X3DDD9</accession>
<keyword evidence="1" id="KW-0472">Membrane</keyword>
<dbReference type="PANTHER" id="PTHR36453">
    <property type="entry name" value="SECRETED PROTEIN-RELATED"/>
    <property type="match status" value="1"/>
</dbReference>
<gene>
    <name evidence="3" type="ORF">OQZ29_04650</name>
</gene>
<dbReference type="InterPro" id="IPR011050">
    <property type="entry name" value="Pectin_lyase_fold/virulence"/>
</dbReference>
<dbReference type="PANTHER" id="PTHR36453:SF1">
    <property type="entry name" value="RIGHT HANDED BETA HELIX DOMAIN-CONTAINING PROTEIN"/>
    <property type="match status" value="1"/>
</dbReference>
<evidence type="ECO:0000256" key="1">
    <source>
        <dbReference type="SAM" id="Phobius"/>
    </source>
</evidence>
<organism evidence="3 4">
    <name type="scientific">Pedobacter agri</name>
    <dbReference type="NCBI Taxonomy" id="454586"/>
    <lineage>
        <taxon>Bacteria</taxon>
        <taxon>Pseudomonadati</taxon>
        <taxon>Bacteroidota</taxon>
        <taxon>Sphingobacteriia</taxon>
        <taxon>Sphingobacteriales</taxon>
        <taxon>Sphingobacteriaceae</taxon>
        <taxon>Pedobacter</taxon>
    </lineage>
</organism>
<dbReference type="RefSeq" id="WP_266268567.1">
    <property type="nucleotide sequence ID" value="NZ_JAPJUH010000002.1"/>
</dbReference>
<keyword evidence="4" id="KW-1185">Reference proteome</keyword>
<dbReference type="InterPro" id="IPR006626">
    <property type="entry name" value="PbH1"/>
</dbReference>
<dbReference type="Gene3D" id="2.160.20.10">
    <property type="entry name" value="Single-stranded right-handed beta-helix, Pectin lyase-like"/>
    <property type="match status" value="2"/>
</dbReference>
<dbReference type="NCBIfam" id="TIGR03804">
    <property type="entry name" value="para_beta_helix"/>
    <property type="match status" value="1"/>
</dbReference>
<dbReference type="Pfam" id="PF13229">
    <property type="entry name" value="Beta_helix"/>
    <property type="match status" value="2"/>
</dbReference>
<sequence>MINRPVNHFVNFCTLKLFFLRTFLGAVFVLSYHFCFADTYYFSSVSGDDRRSAVEAQNPNTPWKSIEKLNVFFPSLKAGDAVMFKRGETFYGSIIVNGHGSAGNPIIFSAFGVGNNPIITAFVTLTEWQPVGNGVYESQNNLLGSNVNVLVLNNQAQEMGRYPNASATNKGWLTIKSHNNNSITDPNNTSGINWKGAEIVIRKNHWIIDRHIISNQSGNTITYIQTNDTHYYPTDGYGYFIQNDLRTLDAMGEWYYNPATKKMYIYFGTNLPSSFVVQASTIDNIVYANKANGQNAYLTFENLTFNGANAHAFSLSYGSNIVIRNCNLESSGNSAISAYQSTYTTVEKCIIKGAQNNGVYLNEKCHNSKVSNNTISNTMNFPGLGQNGDHKGLGVYVGGDNMLVEYNNVLNTGYTGIYFAGESITVKNNLVDNFCLLKDDGSGIYTFTGSANTKYSNRKVIGNIILNGIGAREGSDVAIDSKSAPAKGFYADDNATGILLESNTISKISDHGIFIHNGRDINLRANTVFNNTVQLALAHDELGEAITNVSSTENIFFSKTSDQLIGKFSNKDADIAGMGKFDNNFYVRPFDQGNIIQTEQFAQSSSYTSKLYDLESWKYSFKQDGATSPSPVILPQFKLNNYVGGNKLENGNFDTNANGVMFYASSGSPTSGWDNTNKLGSGGSLKLTSPSPSFLLINFGAVDVSKKYILRFKVVGNKEVNISAFIRQFNSPHAEISSVSTVKVLTTSKTYECLFSFPKTEANACITFSSQNNDFTYWLDNIEFYEASVTNHNPDDYILFEYNATPTTKSVNLSGSYIDHKNRVYSGSVSIPSYSSIVLIKTSPTSTPSPPVVTGDNDRKTLISTHGQFQSEIVYSENGGGFKAYTDTIKVGEVARAAGYWKFKIKAAKERNESDEVGSPAFTITTIVTPTTPILNADDIANTLTATHDQYSSEIVFSENDGSYQSYTGTISVGNVSRAAGYWKFKVKSGANRAESAVVSSPAFTAVITPSVPVLSADDVANTLSASHDTYAGDIVVSENGGSYQLYSGTIQVGNVARPEGYWKFKLRTGTNHGESAVVPSPTFSVTGTPTSPKITADDIANTLTATHDQYSSEIVFSENDGSYQSYTGTISVGNVSRAAGYWKFKVKSGANRAESAVVSSPAFTAVITPSVPVLSADDVANTLSASHDTYAGDIVVSENGGSYQLYSGTIQVGNVARPEGYWKFKLRTGTNHGESAVVPSPTFSVTGTPTSPKITADDIANTLTATHDQYSSEIVFSENDGSYQSYTGTISVGNVSRAAGYWKFKVKSGANRAESAVVSSPAFTAVITPSVPVLSADDVANTLSASHDTYAGDIVVSENGGSYQLYSGTIQVGNVARPEGYWKFKIRAGDYRIESSVVKSPNFYPTELVTSPDLFADDVANTLIASHATYPTKIVVSENNGSYQPYTGTINVGNIYRAQGYWKFKISASATNVESPIVSSPVFTIPDKPSVPKLLANDILNTLVATHDLYNNDILVSENGGNYKSYTGVINVGDINRAEGYWKFKIEASINRLESDIVSSPAFTLTKETLPPVIVTDNIANTLTATHDLFPENIVYSENYGDFIPYTSPISVGKLQRPSGYWRFKIVAGVNRKESTIVNSPQFNGISLNLSKDLVLYPNPVQSMLHVKHPEVTTVGVIIIISVSGQKLKSIIVNKGILETEIDVINLPPGTFILLFNEGTIKLAKTFIKIE</sequence>
<keyword evidence="1" id="KW-0812">Transmembrane</keyword>
<protein>
    <submittedName>
        <fullName evidence="3">Right-handed parallel beta-helix repeat-containing protein</fullName>
    </submittedName>
</protein>
<dbReference type="Proteomes" id="UP001142592">
    <property type="component" value="Unassembled WGS sequence"/>
</dbReference>
<name>A0A9X3DDD9_9SPHI</name>
<dbReference type="SUPFAM" id="SSF49785">
    <property type="entry name" value="Galactose-binding domain-like"/>
    <property type="match status" value="1"/>
</dbReference>
<dbReference type="EMBL" id="JAPJUH010000002">
    <property type="protein sequence ID" value="MCX3264021.1"/>
    <property type="molecule type" value="Genomic_DNA"/>
</dbReference>
<dbReference type="InterPro" id="IPR039448">
    <property type="entry name" value="Beta_helix"/>
</dbReference>
<evidence type="ECO:0000313" key="4">
    <source>
        <dbReference type="Proteomes" id="UP001142592"/>
    </source>
</evidence>
<dbReference type="InterPro" id="IPR012334">
    <property type="entry name" value="Pectin_lyas_fold"/>
</dbReference>
<reference evidence="3" key="1">
    <citation type="submission" date="2022-11" db="EMBL/GenBank/DDBJ databases">
        <authorList>
            <person name="Graham C."/>
            <person name="Newman J.D."/>
        </authorList>
    </citation>
    <scope>NUCLEOTIDE SEQUENCE</scope>
    <source>
        <strain evidence="3">DSM 19486</strain>
    </source>
</reference>
<feature type="domain" description="Right handed beta helix" evidence="2">
    <location>
        <begin position="394"/>
        <end position="553"/>
    </location>
</feature>